<dbReference type="OrthoDB" id="18915at2759"/>
<organism evidence="8 9">
    <name type="scientific">Pseudomassariella vexata</name>
    <dbReference type="NCBI Taxonomy" id="1141098"/>
    <lineage>
        <taxon>Eukaryota</taxon>
        <taxon>Fungi</taxon>
        <taxon>Dikarya</taxon>
        <taxon>Ascomycota</taxon>
        <taxon>Pezizomycotina</taxon>
        <taxon>Sordariomycetes</taxon>
        <taxon>Xylariomycetidae</taxon>
        <taxon>Amphisphaeriales</taxon>
        <taxon>Pseudomassariaceae</taxon>
        <taxon>Pseudomassariella</taxon>
    </lineage>
</organism>
<evidence type="ECO:0000256" key="3">
    <source>
        <dbReference type="ARBA" id="ARBA00022670"/>
    </source>
</evidence>
<dbReference type="SUPFAM" id="SSF54001">
    <property type="entry name" value="Cysteine proteinases"/>
    <property type="match status" value="1"/>
</dbReference>
<dbReference type="InterPro" id="IPR042467">
    <property type="entry name" value="Peptidase_C65_otubain_sub2"/>
</dbReference>
<evidence type="ECO:0000256" key="2">
    <source>
        <dbReference type="ARBA" id="ARBA00012759"/>
    </source>
</evidence>
<keyword evidence="9" id="KW-1185">Reference proteome</keyword>
<evidence type="ECO:0000256" key="1">
    <source>
        <dbReference type="ARBA" id="ARBA00000707"/>
    </source>
</evidence>
<dbReference type="EMBL" id="MCFJ01000004">
    <property type="protein sequence ID" value="ORY67759.1"/>
    <property type="molecule type" value="Genomic_DNA"/>
</dbReference>
<dbReference type="InterPro" id="IPR038765">
    <property type="entry name" value="Papain-like_cys_pep_sf"/>
</dbReference>
<evidence type="ECO:0000256" key="4">
    <source>
        <dbReference type="ARBA" id="ARBA00022786"/>
    </source>
</evidence>
<feature type="compositionally biased region" description="Basic residues" evidence="7">
    <location>
        <begin position="85"/>
        <end position="103"/>
    </location>
</feature>
<keyword evidence="4" id="KW-0833">Ubl conjugation pathway</keyword>
<feature type="compositionally biased region" description="Pro residues" evidence="7">
    <location>
        <begin position="469"/>
        <end position="485"/>
    </location>
</feature>
<dbReference type="InterPro" id="IPR019400">
    <property type="entry name" value="Peptidase_C65_otubain"/>
</dbReference>
<dbReference type="GO" id="GO:0006508">
    <property type="term" value="P:proteolysis"/>
    <property type="evidence" value="ECO:0007669"/>
    <property type="project" value="UniProtKB-KW"/>
</dbReference>
<dbReference type="PANTHER" id="PTHR12931:SF15">
    <property type="entry name" value="UBIQUITIN THIOESTERASE OTUBAIN-LIKE"/>
    <property type="match status" value="1"/>
</dbReference>
<dbReference type="EC" id="3.4.19.12" evidence="2"/>
<dbReference type="GO" id="GO:0043130">
    <property type="term" value="F:ubiquitin binding"/>
    <property type="evidence" value="ECO:0007669"/>
    <property type="project" value="TreeGrafter"/>
</dbReference>
<dbReference type="STRING" id="1141098.A0A1Y2E893"/>
<feature type="region of interest" description="Disordered" evidence="7">
    <location>
        <begin position="432"/>
        <end position="492"/>
    </location>
</feature>
<keyword evidence="5" id="KW-0378">Hydrolase</keyword>
<feature type="region of interest" description="Disordered" evidence="7">
    <location>
        <begin position="85"/>
        <end position="123"/>
    </location>
</feature>
<dbReference type="Gene3D" id="1.20.1300.20">
    <property type="entry name" value="Peptidase C65 Otubain, subdomain 2"/>
    <property type="match status" value="1"/>
</dbReference>
<evidence type="ECO:0000313" key="8">
    <source>
        <dbReference type="EMBL" id="ORY67759.1"/>
    </source>
</evidence>
<evidence type="ECO:0000313" key="9">
    <source>
        <dbReference type="Proteomes" id="UP000193689"/>
    </source>
</evidence>
<dbReference type="Gene3D" id="3.30.200.60">
    <property type="entry name" value="Peptidase C65 Otubain, subdomain 1"/>
    <property type="match status" value="1"/>
</dbReference>
<evidence type="ECO:0000256" key="7">
    <source>
        <dbReference type="SAM" id="MobiDB-lite"/>
    </source>
</evidence>
<feature type="compositionally biased region" description="Polar residues" evidence="7">
    <location>
        <begin position="439"/>
        <end position="458"/>
    </location>
</feature>
<comment type="caution">
    <text evidence="8">The sequence shown here is derived from an EMBL/GenBank/DDBJ whole genome shotgun (WGS) entry which is preliminary data.</text>
</comment>
<proteinExistence type="predicted"/>
<keyword evidence="3" id="KW-0645">Protease</keyword>
<comment type="catalytic activity">
    <reaction evidence="1">
        <text>Thiol-dependent hydrolysis of ester, thioester, amide, peptide and isopeptide bonds formed by the C-terminal Gly of ubiquitin (a 76-residue protein attached to proteins as an intracellular targeting signal).</text>
        <dbReference type="EC" id="3.4.19.12"/>
    </reaction>
</comment>
<evidence type="ECO:0000256" key="6">
    <source>
        <dbReference type="ARBA" id="ARBA00022807"/>
    </source>
</evidence>
<accession>A0A1Y2E893</accession>
<sequence>MFQPQPTPFAYFQTTYGVGNANIPEYTFAPTPLGQGGGSGGRATSSDGLPPLGPNVNNVFTSPAFDNSLLANNHPHQLPYNSIPHHQHGIRPRDHHHSGHGRRIKMEQQSDLAQQEAAAREFKPQLSGPMVGVKITSHAITEEYAKADPVYVAKTLALPRTYSHYRPIQGDGNCGWRAIFFGYFECLIRCADISRIQTELARLNSLNDYIANVGGYELDMFDYMIEETFETMNGIIQAMNSGQDPMEILTQKFNDETSASPMIYHLRLLAASCLKEHYDDEYAPFCDVSPNASSYCDSWILPVDREIDHLGLILLFRVLLEPANIVLEIAYLDRSEGDQVNVHRMPEEANRKDPAALGSMIHLLYRPGHYDILYRDTVVPPPPKSLQVNRVTSLSHQHEIQNTIPSLQTFSTLDLSTLAMIPGFDAPIMSPLASPPATSPMTEGYSQSPQSPWISNFSDGLPASTATAVPPPPAPPQQQPSPPQQPLTQQPLVPPTQHRLRFSKYNFPDLPEMVGANTYATEPTFTTNTFKNSHFNVAHYNNPHFQPEEYKPDHDDEFPTASRIGARKRSHENCGGGIKKECKG</sequence>
<dbReference type="PANTHER" id="PTHR12931">
    <property type="entry name" value="UBIQUITIN THIOLESTERASE PROTEIN OTUB"/>
    <property type="match status" value="1"/>
</dbReference>
<evidence type="ECO:0000256" key="5">
    <source>
        <dbReference type="ARBA" id="ARBA00022801"/>
    </source>
</evidence>
<gene>
    <name evidence="8" type="ORF">BCR38DRAFT_338288</name>
</gene>
<protein>
    <recommendedName>
        <fullName evidence="2">ubiquitinyl hydrolase 1</fullName>
        <ecNumber evidence="2">3.4.19.12</ecNumber>
    </recommendedName>
</protein>
<dbReference type="Pfam" id="PF10275">
    <property type="entry name" value="Peptidase_C65"/>
    <property type="match status" value="1"/>
</dbReference>
<dbReference type="AlphaFoldDB" id="A0A1Y2E893"/>
<dbReference type="GO" id="GO:0005634">
    <property type="term" value="C:nucleus"/>
    <property type="evidence" value="ECO:0007669"/>
    <property type="project" value="TreeGrafter"/>
</dbReference>
<name>A0A1Y2E893_9PEZI</name>
<dbReference type="RefSeq" id="XP_040718383.1">
    <property type="nucleotide sequence ID" value="XM_040855608.1"/>
</dbReference>
<dbReference type="GeneID" id="63771820"/>
<reference evidence="8 9" key="1">
    <citation type="submission" date="2016-07" db="EMBL/GenBank/DDBJ databases">
        <title>Pervasive Adenine N6-methylation of Active Genes in Fungi.</title>
        <authorList>
            <consortium name="DOE Joint Genome Institute"/>
            <person name="Mondo S.J."/>
            <person name="Dannebaum R.O."/>
            <person name="Kuo R.C."/>
            <person name="Labutti K."/>
            <person name="Haridas S."/>
            <person name="Kuo A."/>
            <person name="Salamov A."/>
            <person name="Ahrendt S.R."/>
            <person name="Lipzen A."/>
            <person name="Sullivan W."/>
            <person name="Andreopoulos W.B."/>
            <person name="Clum A."/>
            <person name="Lindquist E."/>
            <person name="Daum C."/>
            <person name="Ramamoorthy G.K."/>
            <person name="Gryganskyi A."/>
            <person name="Culley D."/>
            <person name="Magnuson J.K."/>
            <person name="James T.Y."/>
            <person name="O'Malley M.A."/>
            <person name="Stajich J.E."/>
            <person name="Spatafora J.W."/>
            <person name="Visel A."/>
            <person name="Grigoriev I.V."/>
        </authorList>
    </citation>
    <scope>NUCLEOTIDE SEQUENCE [LARGE SCALE GENOMIC DNA]</scope>
    <source>
        <strain evidence="8 9">CBS 129021</strain>
    </source>
</reference>
<keyword evidence="6" id="KW-0788">Thiol protease</keyword>
<feature type="region of interest" description="Disordered" evidence="7">
    <location>
        <begin position="544"/>
        <end position="584"/>
    </location>
</feature>
<dbReference type="GO" id="GO:0004843">
    <property type="term" value="F:cysteine-type deubiquitinase activity"/>
    <property type="evidence" value="ECO:0007669"/>
    <property type="project" value="UniProtKB-EC"/>
</dbReference>
<dbReference type="InParanoid" id="A0A1Y2E893"/>
<dbReference type="InterPro" id="IPR042468">
    <property type="entry name" value="Peptidase_C65_otubain_sub1"/>
</dbReference>
<dbReference type="CDD" id="cd22749">
    <property type="entry name" value="Otubain_C65"/>
    <property type="match status" value="1"/>
</dbReference>
<dbReference type="GO" id="GO:0071108">
    <property type="term" value="P:protein K48-linked deubiquitination"/>
    <property type="evidence" value="ECO:0007669"/>
    <property type="project" value="TreeGrafter"/>
</dbReference>
<dbReference type="Proteomes" id="UP000193689">
    <property type="component" value="Unassembled WGS sequence"/>
</dbReference>